<organism evidence="1 2">
    <name type="scientific">Puccinia graminis f. sp. tritici</name>
    <dbReference type="NCBI Taxonomy" id="56615"/>
    <lineage>
        <taxon>Eukaryota</taxon>
        <taxon>Fungi</taxon>
        <taxon>Dikarya</taxon>
        <taxon>Basidiomycota</taxon>
        <taxon>Pucciniomycotina</taxon>
        <taxon>Pucciniomycetes</taxon>
        <taxon>Pucciniales</taxon>
        <taxon>Pucciniaceae</taxon>
        <taxon>Puccinia</taxon>
    </lineage>
</organism>
<evidence type="ECO:0000313" key="1">
    <source>
        <dbReference type="EMBL" id="KAA1134120.1"/>
    </source>
</evidence>
<accession>A0A5B0S881</accession>
<dbReference type="AlphaFoldDB" id="A0A5B0S881"/>
<gene>
    <name evidence="1" type="ORF">PGTUg99_028219</name>
</gene>
<protein>
    <submittedName>
        <fullName evidence="1">Uncharacterized protein</fullName>
    </submittedName>
</protein>
<comment type="caution">
    <text evidence="1">The sequence shown here is derived from an EMBL/GenBank/DDBJ whole genome shotgun (WGS) entry which is preliminary data.</text>
</comment>
<evidence type="ECO:0000313" key="2">
    <source>
        <dbReference type="Proteomes" id="UP000325313"/>
    </source>
</evidence>
<proteinExistence type="predicted"/>
<name>A0A5B0S881_PUCGR</name>
<dbReference type="Proteomes" id="UP000325313">
    <property type="component" value="Unassembled WGS sequence"/>
</dbReference>
<sequence length="103" mass="11746">MSITNALKLGELIRKKPSMGWDAKAARIIEFDCDLIEIFETIKPACAGQQQQGVKERRQAMNDLHFVVRRASPLKRNSHARASWNRALLERVVNGWDLYKAAP</sequence>
<dbReference type="EMBL" id="VDEP01000069">
    <property type="protein sequence ID" value="KAA1134120.1"/>
    <property type="molecule type" value="Genomic_DNA"/>
</dbReference>
<reference evidence="1 2" key="1">
    <citation type="submission" date="2019-05" db="EMBL/GenBank/DDBJ databases">
        <title>Emergence of the Ug99 lineage of the wheat stem rust pathogen through somatic hybridization.</title>
        <authorList>
            <person name="Li F."/>
            <person name="Upadhyaya N.M."/>
            <person name="Sperschneider J."/>
            <person name="Matny O."/>
            <person name="Nguyen-Phuc H."/>
            <person name="Mago R."/>
            <person name="Raley C."/>
            <person name="Miller M.E."/>
            <person name="Silverstein K.A.T."/>
            <person name="Henningsen E."/>
            <person name="Hirsch C.D."/>
            <person name="Visser B."/>
            <person name="Pretorius Z.A."/>
            <person name="Steffenson B.J."/>
            <person name="Schwessinger B."/>
            <person name="Dodds P.N."/>
            <person name="Figueroa M."/>
        </authorList>
    </citation>
    <scope>NUCLEOTIDE SEQUENCE [LARGE SCALE GENOMIC DNA]</scope>
    <source>
        <strain evidence="1 2">Ug99</strain>
    </source>
</reference>